<gene>
    <name evidence="2" type="ORF">PoB_002354100</name>
</gene>
<feature type="region of interest" description="Disordered" evidence="1">
    <location>
        <begin position="77"/>
        <end position="105"/>
    </location>
</feature>
<reference evidence="2 3" key="1">
    <citation type="journal article" date="2021" name="Elife">
        <title>Chloroplast acquisition without the gene transfer in kleptoplastic sea slugs, Plakobranchus ocellatus.</title>
        <authorList>
            <person name="Maeda T."/>
            <person name="Takahashi S."/>
            <person name="Yoshida T."/>
            <person name="Shimamura S."/>
            <person name="Takaki Y."/>
            <person name="Nagai Y."/>
            <person name="Toyoda A."/>
            <person name="Suzuki Y."/>
            <person name="Arimoto A."/>
            <person name="Ishii H."/>
            <person name="Satoh N."/>
            <person name="Nishiyama T."/>
            <person name="Hasebe M."/>
            <person name="Maruyama T."/>
            <person name="Minagawa J."/>
            <person name="Obokata J."/>
            <person name="Shigenobu S."/>
        </authorList>
    </citation>
    <scope>NUCLEOTIDE SEQUENCE [LARGE SCALE GENOMIC DNA]</scope>
</reference>
<protein>
    <submittedName>
        <fullName evidence="2">Reverse transcriptase</fullName>
    </submittedName>
</protein>
<dbReference type="GO" id="GO:0003964">
    <property type="term" value="F:RNA-directed DNA polymerase activity"/>
    <property type="evidence" value="ECO:0007669"/>
    <property type="project" value="UniProtKB-KW"/>
</dbReference>
<comment type="caution">
    <text evidence="2">The sequence shown here is derived from an EMBL/GenBank/DDBJ whole genome shotgun (WGS) entry which is preliminary data.</text>
</comment>
<keyword evidence="2" id="KW-0548">Nucleotidyltransferase</keyword>
<name>A0AAV3ZM48_9GAST</name>
<keyword evidence="2" id="KW-0808">Transferase</keyword>
<proteinExistence type="predicted"/>
<keyword evidence="2" id="KW-0695">RNA-directed DNA polymerase</keyword>
<evidence type="ECO:0000313" key="2">
    <source>
        <dbReference type="EMBL" id="GFN97035.1"/>
    </source>
</evidence>
<evidence type="ECO:0000256" key="1">
    <source>
        <dbReference type="SAM" id="MobiDB-lite"/>
    </source>
</evidence>
<dbReference type="AlphaFoldDB" id="A0AAV3ZM48"/>
<sequence length="105" mass="11692">MDLATVGDSERHQMIHDGLDTFGGWYCCGLKITLILFVLPMEVILRAAEGVASQADLDGGCHMPPFKAFINDTRSCAQRKTRPAEGSDEFQAQEASRRVHKERQI</sequence>
<organism evidence="2 3">
    <name type="scientific">Plakobranchus ocellatus</name>
    <dbReference type="NCBI Taxonomy" id="259542"/>
    <lineage>
        <taxon>Eukaryota</taxon>
        <taxon>Metazoa</taxon>
        <taxon>Spiralia</taxon>
        <taxon>Lophotrochozoa</taxon>
        <taxon>Mollusca</taxon>
        <taxon>Gastropoda</taxon>
        <taxon>Heterobranchia</taxon>
        <taxon>Euthyneura</taxon>
        <taxon>Panpulmonata</taxon>
        <taxon>Sacoglossa</taxon>
        <taxon>Placobranchoidea</taxon>
        <taxon>Plakobranchidae</taxon>
        <taxon>Plakobranchus</taxon>
    </lineage>
</organism>
<dbReference type="Proteomes" id="UP000735302">
    <property type="component" value="Unassembled WGS sequence"/>
</dbReference>
<keyword evidence="3" id="KW-1185">Reference proteome</keyword>
<evidence type="ECO:0000313" key="3">
    <source>
        <dbReference type="Proteomes" id="UP000735302"/>
    </source>
</evidence>
<accession>A0AAV3ZM48</accession>
<dbReference type="EMBL" id="BLXT01002730">
    <property type="protein sequence ID" value="GFN97035.1"/>
    <property type="molecule type" value="Genomic_DNA"/>
</dbReference>